<name>A0ABS3SR88_9FLAO</name>
<evidence type="ECO:0000313" key="2">
    <source>
        <dbReference type="Proteomes" id="UP000681315"/>
    </source>
</evidence>
<reference evidence="1 2" key="1">
    <citation type="submission" date="2021-03" db="EMBL/GenBank/DDBJ databases">
        <title>Gelidibacter sp. nov., isolated from costal sediment.</title>
        <authorList>
            <person name="Lun K.-Y."/>
        </authorList>
    </citation>
    <scope>NUCLEOTIDE SEQUENCE [LARGE SCALE GENOMIC DNA]</scope>
    <source>
        <strain evidence="1 2">DF109</strain>
    </source>
</reference>
<proteinExistence type="predicted"/>
<dbReference type="RefSeq" id="WP_208233369.1">
    <property type="nucleotide sequence ID" value="NZ_JAGEVG010000008.1"/>
</dbReference>
<gene>
    <name evidence="1" type="ORF">J4051_08100</name>
</gene>
<protein>
    <submittedName>
        <fullName evidence="1">Uncharacterized protein</fullName>
    </submittedName>
</protein>
<organism evidence="1 2">
    <name type="scientific">Gelidibacter pelagius</name>
    <dbReference type="NCBI Taxonomy" id="2819985"/>
    <lineage>
        <taxon>Bacteria</taxon>
        <taxon>Pseudomonadati</taxon>
        <taxon>Bacteroidota</taxon>
        <taxon>Flavobacteriia</taxon>
        <taxon>Flavobacteriales</taxon>
        <taxon>Flavobacteriaceae</taxon>
        <taxon>Gelidibacter</taxon>
    </lineage>
</organism>
<evidence type="ECO:0000313" key="1">
    <source>
        <dbReference type="EMBL" id="MBO3098225.1"/>
    </source>
</evidence>
<accession>A0ABS3SR88</accession>
<dbReference type="PROSITE" id="PS51257">
    <property type="entry name" value="PROKAR_LIPOPROTEIN"/>
    <property type="match status" value="1"/>
</dbReference>
<comment type="caution">
    <text evidence="1">The sequence shown here is derived from an EMBL/GenBank/DDBJ whole genome shotgun (WGS) entry which is preliminary data.</text>
</comment>
<sequence length="211" mass="24202">MKKIILSCCAVLLLLSCKDDVKIPENFDYGKIENGVYDNKFFNFELAFNDQWSVQTKEQMHQMSENSRNTMAGNNQNLKNTLQASQINVADLFSIFKFPVGSVTGGNASLIINAENLKSFPNVKTPRDYMVAARELLDQTSLKLIYEKEPYTKTIGGKQFIGMEIFNQDYNLTQDYFVTLRNGFAISMVLSYDNPEDQQELYKMLDTIQFE</sequence>
<dbReference type="Proteomes" id="UP000681315">
    <property type="component" value="Unassembled WGS sequence"/>
</dbReference>
<keyword evidence="2" id="KW-1185">Reference proteome</keyword>
<dbReference type="EMBL" id="JAGEVG010000008">
    <property type="protein sequence ID" value="MBO3098225.1"/>
    <property type="molecule type" value="Genomic_DNA"/>
</dbReference>